<organism evidence="3">
    <name type="scientific">Salpingoeca rosetta (strain ATCC 50818 / BSB-021)</name>
    <dbReference type="NCBI Taxonomy" id="946362"/>
    <lineage>
        <taxon>Eukaryota</taxon>
        <taxon>Choanoflagellata</taxon>
        <taxon>Craspedida</taxon>
        <taxon>Salpingoecidae</taxon>
        <taxon>Salpingoeca</taxon>
    </lineage>
</organism>
<sequence length="773" mass="85898">MAKKAPQSHRVLFAFIACFFFVDVLILVHLCRAGSPEYRRLSIATNVTQQQPQHPGTVALRPSAFSLNARLCNQDDARQFSELREGALHGASCEELCLRMCGSGVDELCNQKARAVTVEAREVPLPSLQARRVHRLNWHVSRQQRALTGRLDGVRRLDLHSDATSAHTGAAAHDLNIDAIASIPDVRICQVPHVVDVSALCNVQHVVLREVGVRDISPLCDVPRVEVCACRSVGTWNLVLNSTHVTLESLPALLGWLQLTRATHVRVRDCDRLEKLSCTSTHMDSFEVCSCARLKKVTLPYLHEPPKTKTHQHQQSHHRHQPPPSPQPHHHRHEMKLVRVSNCANLVTFEVPHIQHVHSFELSDCAAMTAFVCGMRAVEHTLSFSSCPCLSTLQVSRLNSVGEFRLSSCGVTSMVCPCATAKRMRVHSCPALQSLQLPHLVDADALRVENCSSLREVACAVVHIVHWLTVGHCDRLTRLHLPKLCQFSSCTVVACASLVHFVCNAMDMDVFQVRNCAKLQSLRLPRLVRVGELQMTHCDALAAIVCNLQTAERSICVEHCKTVNRLALPKMECVRRMSVHHCDGLTEVQCHACTKLDRLRVVDCRQLHSLELPRLTRAQTMELAGCPSLGAFSCGVTSVDHLTVQNCENLVSLELRALERAKQLTLERCRRLPAFVFHGDELAELRVEACDALSLLLMPSVRRMRHLSLLHCAGLASFLCDVEEIRRLRVVHCNSLALLIFPALKSVLDSLEVSSCAALLFSRATSQTQGACP</sequence>
<name>F2UTJ2_SALR5</name>
<reference evidence="2" key="1">
    <citation type="submission" date="2009-08" db="EMBL/GenBank/DDBJ databases">
        <title>Annotation of Salpingoeca rosetta.</title>
        <authorList>
            <consortium name="The Broad Institute Genome Sequencing Platform"/>
            <person name="Russ C."/>
            <person name="Cuomo C."/>
            <person name="Burger G."/>
            <person name="Gray M.W."/>
            <person name="Holland P.W.H."/>
            <person name="King N."/>
            <person name="Lang F.B.F."/>
            <person name="Roger A.J."/>
            <person name="Ruiz-Trillo I."/>
            <person name="Young S.K."/>
            <person name="Zeng Q."/>
            <person name="Gargeya S."/>
            <person name="Alvarado L."/>
            <person name="Berlin A."/>
            <person name="Chapman S.B."/>
            <person name="Chen Z."/>
            <person name="Freedman E."/>
            <person name="Gellesch M."/>
            <person name="Goldberg J."/>
            <person name="Griggs A."/>
            <person name="Gujja S."/>
            <person name="Heilman E."/>
            <person name="Heiman D."/>
            <person name="Howarth C."/>
            <person name="Mehta T."/>
            <person name="Neiman D."/>
            <person name="Pearson M."/>
            <person name="Roberts A."/>
            <person name="Saif S."/>
            <person name="Shea T."/>
            <person name="Shenoy N."/>
            <person name="Sisk P."/>
            <person name="Stolte C."/>
            <person name="Sykes S."/>
            <person name="White J."/>
            <person name="Yandava C."/>
            <person name="Haas B."/>
            <person name="Nusbaum C."/>
            <person name="Birren B."/>
        </authorList>
    </citation>
    <scope>NUCLEOTIDE SEQUENCE [LARGE SCALE GENOMIC DNA]</scope>
    <source>
        <strain evidence="2">ATCC 50818</strain>
    </source>
</reference>
<dbReference type="EMBL" id="GL833052">
    <property type="protein sequence ID" value="EGD83714.1"/>
    <property type="molecule type" value="Genomic_DNA"/>
</dbReference>
<dbReference type="OMA" id="DFSTCRK"/>
<keyword evidence="3" id="KW-1185">Reference proteome</keyword>
<dbReference type="InterPro" id="IPR050905">
    <property type="entry name" value="Plant_NBS-LRR"/>
</dbReference>
<dbReference type="PANTHER" id="PTHR33463">
    <property type="entry name" value="NB-ARC DOMAIN-CONTAINING PROTEIN-RELATED"/>
    <property type="match status" value="1"/>
</dbReference>
<dbReference type="AlphaFoldDB" id="F2UTJ2"/>
<dbReference type="GeneID" id="16068031"/>
<evidence type="ECO:0000313" key="3">
    <source>
        <dbReference type="Proteomes" id="UP000007799"/>
    </source>
</evidence>
<dbReference type="Gene3D" id="3.80.10.10">
    <property type="entry name" value="Ribonuclease Inhibitor"/>
    <property type="match status" value="2"/>
</dbReference>
<evidence type="ECO:0000256" key="1">
    <source>
        <dbReference type="SAM" id="MobiDB-lite"/>
    </source>
</evidence>
<feature type="region of interest" description="Disordered" evidence="1">
    <location>
        <begin position="304"/>
        <end position="332"/>
    </location>
</feature>
<protein>
    <submittedName>
        <fullName evidence="2">Uncharacterized protein</fullName>
    </submittedName>
</protein>
<dbReference type="eggNOG" id="ENOG502S853">
    <property type="taxonomic scope" value="Eukaryota"/>
</dbReference>
<dbReference type="InParanoid" id="F2UTJ2"/>
<dbReference type="OrthoDB" id="25838at2759"/>
<dbReference type="RefSeq" id="XP_004987513.1">
    <property type="nucleotide sequence ID" value="XM_004987456.1"/>
</dbReference>
<gene>
    <name evidence="2" type="ORF">PTSG_11467</name>
</gene>
<dbReference type="STRING" id="946362.F2UTJ2"/>
<feature type="compositionally biased region" description="Basic residues" evidence="1">
    <location>
        <begin position="308"/>
        <end position="321"/>
    </location>
</feature>
<accession>F2UTJ2</accession>
<dbReference type="SUPFAM" id="SSF52058">
    <property type="entry name" value="L domain-like"/>
    <property type="match status" value="1"/>
</dbReference>
<dbReference type="InterPro" id="IPR032675">
    <property type="entry name" value="LRR_dom_sf"/>
</dbReference>
<proteinExistence type="predicted"/>
<dbReference type="KEGG" id="sre:PTSG_11467"/>
<dbReference type="Proteomes" id="UP000007799">
    <property type="component" value="Unassembled WGS sequence"/>
</dbReference>
<evidence type="ECO:0000313" key="2">
    <source>
        <dbReference type="EMBL" id="EGD83714.1"/>
    </source>
</evidence>